<accession>A0ABW4FBL6</accession>
<evidence type="ECO:0000313" key="2">
    <source>
        <dbReference type="EMBL" id="MFD1527946.1"/>
    </source>
</evidence>
<dbReference type="InterPro" id="IPR041657">
    <property type="entry name" value="HTH_17"/>
</dbReference>
<dbReference type="Pfam" id="PF12728">
    <property type="entry name" value="HTH_17"/>
    <property type="match status" value="1"/>
</dbReference>
<dbReference type="SUPFAM" id="SSF46955">
    <property type="entry name" value="Putative DNA-binding domain"/>
    <property type="match status" value="1"/>
</dbReference>
<feature type="domain" description="Helix-turn-helix" evidence="1">
    <location>
        <begin position="7"/>
        <end position="56"/>
    </location>
</feature>
<sequence length="63" mass="7108">MPGRSELLTTSELADALGVSLRSVQRYLADGKITPEHTTPGGHHRWDVDNVREQLRKLRNRDG</sequence>
<evidence type="ECO:0000259" key="1">
    <source>
        <dbReference type="Pfam" id="PF12728"/>
    </source>
</evidence>
<dbReference type="Proteomes" id="UP001597145">
    <property type="component" value="Unassembled WGS sequence"/>
</dbReference>
<comment type="caution">
    <text evidence="2">The sequence shown here is derived from an EMBL/GenBank/DDBJ whole genome shotgun (WGS) entry which is preliminary data.</text>
</comment>
<gene>
    <name evidence="2" type="ORF">ACFSCY_00655</name>
</gene>
<keyword evidence="3" id="KW-1185">Reference proteome</keyword>
<protein>
    <submittedName>
        <fullName evidence="2">Helix-turn-helix domain-containing protein</fullName>
    </submittedName>
</protein>
<reference evidence="3" key="1">
    <citation type="journal article" date="2019" name="Int. J. Syst. Evol. Microbiol.">
        <title>The Global Catalogue of Microorganisms (GCM) 10K type strain sequencing project: providing services to taxonomists for standard genome sequencing and annotation.</title>
        <authorList>
            <consortium name="The Broad Institute Genomics Platform"/>
            <consortium name="The Broad Institute Genome Sequencing Center for Infectious Disease"/>
            <person name="Wu L."/>
            <person name="Ma J."/>
        </authorList>
    </citation>
    <scope>NUCLEOTIDE SEQUENCE [LARGE SCALE GENOMIC DNA]</scope>
    <source>
        <strain evidence="3">JCM 12165</strain>
    </source>
</reference>
<proteinExistence type="predicted"/>
<evidence type="ECO:0000313" key="3">
    <source>
        <dbReference type="Proteomes" id="UP001597145"/>
    </source>
</evidence>
<organism evidence="2 3">
    <name type="scientific">Pseudonocardia aurantiaca</name>
    <dbReference type="NCBI Taxonomy" id="75290"/>
    <lineage>
        <taxon>Bacteria</taxon>
        <taxon>Bacillati</taxon>
        <taxon>Actinomycetota</taxon>
        <taxon>Actinomycetes</taxon>
        <taxon>Pseudonocardiales</taxon>
        <taxon>Pseudonocardiaceae</taxon>
        <taxon>Pseudonocardia</taxon>
    </lineage>
</organism>
<dbReference type="RefSeq" id="WP_343971891.1">
    <property type="nucleotide sequence ID" value="NZ_BAAAJG010000003.1"/>
</dbReference>
<dbReference type="Gene3D" id="1.10.1660.10">
    <property type="match status" value="1"/>
</dbReference>
<dbReference type="EMBL" id="JBHUCP010000001">
    <property type="protein sequence ID" value="MFD1527946.1"/>
    <property type="molecule type" value="Genomic_DNA"/>
</dbReference>
<name>A0ABW4FBL6_9PSEU</name>
<dbReference type="InterPro" id="IPR009061">
    <property type="entry name" value="DNA-bd_dom_put_sf"/>
</dbReference>